<protein>
    <recommendedName>
        <fullName evidence="3">Ribosomal protein S35, mitochondrial</fullName>
    </recommendedName>
</protein>
<dbReference type="OMA" id="KGTGWRY"/>
<sequence length="348" mass="39295">MPPRIPNAPSSLLLQSSACSGSSSRCTASRSTWASACSSSLPQSSSQPTTHQQQCSAFSTTAPAQGQSIRRQRLFTWLNKRGSAFKEHTRKGPNLLGGIDNDGNALPFPANKYFKSQPVLSEGSREIIYKDVMEKGLPIKAVSAKYNVDVRRVAAVIRLKEIEKRWIREYKPLARPYARAVMNMLPQTVLGGPNQKPHESINDVYVHSYTTQQLFVPVSESRDFTREDAAKAFGDHILPVDKKLRVPELIEFQKDLLNRVPLQDANKKFLEATAASEAKIAEREARRLKAIEDSITRVKTNRFEFRFQEYNAENVGHDGRDRNAIGWRYGVPFHDRKRSQIKIPTKVE</sequence>
<dbReference type="Pfam" id="PF12298">
    <property type="entry name" value="Bot1p"/>
    <property type="match status" value="1"/>
</dbReference>
<comment type="caution">
    <text evidence="1">The sequence shown here is derived from an EMBL/GenBank/DDBJ whole genome shotgun (WGS) entry which is preliminary data.</text>
</comment>
<proteinExistence type="predicted"/>
<organism evidence="1 2">
    <name type="scientific">Sordaria macrospora</name>
    <dbReference type="NCBI Taxonomy" id="5147"/>
    <lineage>
        <taxon>Eukaryota</taxon>
        <taxon>Fungi</taxon>
        <taxon>Dikarya</taxon>
        <taxon>Ascomycota</taxon>
        <taxon>Pezizomycotina</taxon>
        <taxon>Sordariomycetes</taxon>
        <taxon>Sordariomycetidae</taxon>
        <taxon>Sordariales</taxon>
        <taxon>Sordariaceae</taxon>
        <taxon>Sordaria</taxon>
    </lineage>
</organism>
<dbReference type="GO" id="GO:0005763">
    <property type="term" value="C:mitochondrial small ribosomal subunit"/>
    <property type="evidence" value="ECO:0007669"/>
    <property type="project" value="TreeGrafter"/>
</dbReference>
<dbReference type="EMBL" id="NMPR01000106">
    <property type="protein sequence ID" value="KAA8630375.1"/>
    <property type="molecule type" value="Genomic_DNA"/>
</dbReference>
<dbReference type="Proteomes" id="UP000433876">
    <property type="component" value="Unassembled WGS sequence"/>
</dbReference>
<dbReference type="AlphaFoldDB" id="A0A8S8ZPT9"/>
<reference evidence="1 2" key="1">
    <citation type="submission" date="2017-07" db="EMBL/GenBank/DDBJ databases">
        <title>Genome sequence of the Sordaria macrospora wild type strain R19027.</title>
        <authorList>
            <person name="Nowrousian M."/>
            <person name="Teichert I."/>
            <person name="Kueck U."/>
        </authorList>
    </citation>
    <scope>NUCLEOTIDE SEQUENCE [LARGE SCALE GENOMIC DNA]</scope>
    <source>
        <strain evidence="1 2">R19027</strain>
        <tissue evidence="1">Mycelium</tissue>
    </source>
</reference>
<dbReference type="VEuPathDB" id="FungiDB:SMAC_06823"/>
<dbReference type="PANTHER" id="PTHR28158:SF1">
    <property type="entry name" value="SMALL RIBOSOMAL SUBUNIT PROTEIN MS45"/>
    <property type="match status" value="1"/>
</dbReference>
<dbReference type="GO" id="GO:0003735">
    <property type="term" value="F:structural constituent of ribosome"/>
    <property type="evidence" value="ECO:0007669"/>
    <property type="project" value="TreeGrafter"/>
</dbReference>
<dbReference type="PANTHER" id="PTHR28158">
    <property type="entry name" value="37S RIBOSOMAL PROTEIN S35, MITOCHONDRIAL"/>
    <property type="match status" value="1"/>
</dbReference>
<name>A0A8S8ZPT9_SORMA</name>
<dbReference type="InterPro" id="IPR021036">
    <property type="entry name" value="Ribosomal_mS45"/>
</dbReference>
<dbReference type="GO" id="GO:0032543">
    <property type="term" value="P:mitochondrial translation"/>
    <property type="evidence" value="ECO:0007669"/>
    <property type="project" value="TreeGrafter"/>
</dbReference>
<accession>A0A8S8ZPT9</accession>
<gene>
    <name evidence="1" type="ORF">SMACR_06823</name>
</gene>
<evidence type="ECO:0000313" key="2">
    <source>
        <dbReference type="Proteomes" id="UP000433876"/>
    </source>
</evidence>
<evidence type="ECO:0008006" key="3">
    <source>
        <dbReference type="Google" id="ProtNLM"/>
    </source>
</evidence>
<evidence type="ECO:0000313" key="1">
    <source>
        <dbReference type="EMBL" id="KAA8630375.1"/>
    </source>
</evidence>